<dbReference type="PANTHER" id="PTHR33371:SF15">
    <property type="entry name" value="LIPOPROTEIN LPRN"/>
    <property type="match status" value="1"/>
</dbReference>
<name>G7H1J3_9ACTN</name>
<dbReference type="Pfam" id="PF02470">
    <property type="entry name" value="MlaD"/>
    <property type="match status" value="1"/>
</dbReference>
<dbReference type="InterPro" id="IPR052336">
    <property type="entry name" value="MlaD_Phospholipid_Transporter"/>
</dbReference>
<feature type="domain" description="Mammalian cell entry C-terminal" evidence="3">
    <location>
        <begin position="199"/>
        <end position="327"/>
    </location>
</feature>
<evidence type="ECO:0000256" key="1">
    <source>
        <dbReference type="SAM" id="MobiDB-lite"/>
    </source>
</evidence>
<dbReference type="Pfam" id="PF11887">
    <property type="entry name" value="Mce4_CUP1"/>
    <property type="match status" value="1"/>
</dbReference>
<reference evidence="4 5" key="1">
    <citation type="submission" date="2011-11" db="EMBL/GenBank/DDBJ databases">
        <title>Whole genome shotgun sequence of Gordonia araii NBRC 100433.</title>
        <authorList>
            <person name="Yoshida Y."/>
            <person name="Hosoyama A."/>
            <person name="Tsuchikane K."/>
            <person name="Katsumata H."/>
            <person name="Yamazaki S."/>
            <person name="Fujita N."/>
        </authorList>
    </citation>
    <scope>NUCLEOTIDE SEQUENCE [LARGE SCALE GENOMIC DNA]</scope>
    <source>
        <strain evidence="4 5">NBRC 100433</strain>
    </source>
</reference>
<proteinExistence type="predicted"/>
<dbReference type="PROSITE" id="PS51257">
    <property type="entry name" value="PROKAR_LIPOPROTEIN"/>
    <property type="match status" value="1"/>
</dbReference>
<comment type="caution">
    <text evidence="4">The sequence shown here is derived from an EMBL/GenBank/DDBJ whole genome shotgun (WGS) entry which is preliminary data.</text>
</comment>
<dbReference type="RefSeq" id="WP_007321793.1">
    <property type="nucleotide sequence ID" value="NZ_BAEE01000045.1"/>
</dbReference>
<evidence type="ECO:0000313" key="5">
    <source>
        <dbReference type="Proteomes" id="UP000035088"/>
    </source>
</evidence>
<feature type="domain" description="Mce/MlaD" evidence="2">
    <location>
        <begin position="50"/>
        <end position="124"/>
    </location>
</feature>
<dbReference type="InterPro" id="IPR024516">
    <property type="entry name" value="Mce_C"/>
</dbReference>
<sequence length="438" mass="46167">MMTRTATADTKRRTAAAVALATALATALVGCGFGANKLPVPGAAGTGEGAYRISAIIPTAAGLVTNAPIMLEDATIGSIGSITVDDWNARVEMRLNKGAQVPAGSHVMVGMTSVLGSSHLQIVQPDNPSGPMMRAGDTIPLAKCPEQENLAPTAAQGQTIPDVSVAQQISVCTFPTTEQVLSSLSVVLNGGGLSQFGDIVTEVNKTFNGRQETIAKLVPRLNKLVGSLNSQRGDIIRAIAGLDRLTATMNEQRPTIERALADGPRILQLLVDQRQQLVDALGAIGRLSSTADDILKANSDDIRQAVRALKPTLDQLQSTGPSLTQSLGVLLTFPFPESAIDNVVRGDYVNTDLNLDLTFTRLGGGLFPSVLGSRILGPEALAGRPAGAARRGLNPFQSPMQPSERRSGPRRPGQRPAQPKRQANPKPRSPRNEQRGQR</sequence>
<evidence type="ECO:0000259" key="2">
    <source>
        <dbReference type="Pfam" id="PF02470"/>
    </source>
</evidence>
<evidence type="ECO:0000313" key="4">
    <source>
        <dbReference type="EMBL" id="GAB09718.1"/>
    </source>
</evidence>
<dbReference type="EMBL" id="BAEE01000045">
    <property type="protein sequence ID" value="GAB09718.1"/>
    <property type="molecule type" value="Genomic_DNA"/>
</dbReference>
<dbReference type="STRING" id="1073574.GOARA_045_00720"/>
<protein>
    <submittedName>
        <fullName evidence="4">Mce family protein</fullName>
    </submittedName>
</protein>
<dbReference type="GO" id="GO:0005576">
    <property type="term" value="C:extracellular region"/>
    <property type="evidence" value="ECO:0007669"/>
    <property type="project" value="TreeGrafter"/>
</dbReference>
<feature type="region of interest" description="Disordered" evidence="1">
    <location>
        <begin position="385"/>
        <end position="438"/>
    </location>
</feature>
<evidence type="ECO:0000259" key="3">
    <source>
        <dbReference type="Pfam" id="PF11887"/>
    </source>
</evidence>
<feature type="compositionally biased region" description="Low complexity" evidence="1">
    <location>
        <begin position="385"/>
        <end position="395"/>
    </location>
</feature>
<dbReference type="AlphaFoldDB" id="G7H1J3"/>
<keyword evidence="5" id="KW-1185">Reference proteome</keyword>
<gene>
    <name evidence="4" type="primary">mceE</name>
    <name evidence="4" type="ORF">GOARA_045_00720</name>
</gene>
<dbReference type="PANTHER" id="PTHR33371">
    <property type="entry name" value="INTERMEMBRANE PHOSPHOLIPID TRANSPORT SYSTEM BINDING PROTEIN MLAD-RELATED"/>
    <property type="match status" value="1"/>
</dbReference>
<accession>G7H1J3</accession>
<organism evidence="4 5">
    <name type="scientific">Gordonia araii NBRC 100433</name>
    <dbReference type="NCBI Taxonomy" id="1073574"/>
    <lineage>
        <taxon>Bacteria</taxon>
        <taxon>Bacillati</taxon>
        <taxon>Actinomycetota</taxon>
        <taxon>Actinomycetes</taxon>
        <taxon>Mycobacteriales</taxon>
        <taxon>Gordoniaceae</taxon>
        <taxon>Gordonia</taxon>
    </lineage>
</organism>
<dbReference type="Proteomes" id="UP000035088">
    <property type="component" value="Unassembled WGS sequence"/>
</dbReference>
<dbReference type="InterPro" id="IPR003399">
    <property type="entry name" value="Mce/MlaD"/>
</dbReference>